<dbReference type="EMBL" id="KK119063">
    <property type="protein sequence ID" value="KFM74574.1"/>
    <property type="molecule type" value="Genomic_DNA"/>
</dbReference>
<dbReference type="STRING" id="407821.A0A087UB35"/>
<name>A0A087UB35_STEMI</name>
<dbReference type="Proteomes" id="UP000054359">
    <property type="component" value="Unassembled WGS sequence"/>
</dbReference>
<feature type="domain" description="Caspase family p20" evidence="4">
    <location>
        <begin position="1"/>
        <end position="24"/>
    </location>
</feature>
<accession>A0A087UB35</accession>
<evidence type="ECO:0000259" key="4">
    <source>
        <dbReference type="PROSITE" id="PS50208"/>
    </source>
</evidence>
<gene>
    <name evidence="5" type="ORF">X975_06077</name>
</gene>
<dbReference type="PANTHER" id="PTHR22576">
    <property type="entry name" value="MUCOSA ASSOCIATED LYMPHOID TISSUE LYMPHOMA TRANSLOCATION PROTEIN 1/PARACASPASE"/>
    <property type="match status" value="1"/>
</dbReference>
<protein>
    <submittedName>
        <fullName evidence="5">Caspase-7</fullName>
    </submittedName>
</protein>
<feature type="non-terminal residue" evidence="5">
    <location>
        <position position="146"/>
    </location>
</feature>
<dbReference type="PANTHER" id="PTHR22576:SF41">
    <property type="entry name" value="CASPASE 14, APOPTOSIS-RELATED CYSTEINE PEPTIDASE"/>
    <property type="match status" value="1"/>
</dbReference>
<feature type="domain" description="Caspase family p10" evidence="3">
    <location>
        <begin position="54"/>
        <end position="142"/>
    </location>
</feature>
<organism evidence="5 6">
    <name type="scientific">Stegodyphus mimosarum</name>
    <name type="common">African social velvet spider</name>
    <dbReference type="NCBI Taxonomy" id="407821"/>
    <lineage>
        <taxon>Eukaryota</taxon>
        <taxon>Metazoa</taxon>
        <taxon>Ecdysozoa</taxon>
        <taxon>Arthropoda</taxon>
        <taxon>Chelicerata</taxon>
        <taxon>Arachnida</taxon>
        <taxon>Araneae</taxon>
        <taxon>Araneomorphae</taxon>
        <taxon>Entelegynae</taxon>
        <taxon>Eresoidea</taxon>
        <taxon>Eresidae</taxon>
        <taxon>Stegodyphus</taxon>
    </lineage>
</organism>
<dbReference type="Pfam" id="PF00656">
    <property type="entry name" value="Peptidase_C14"/>
    <property type="match status" value="1"/>
</dbReference>
<evidence type="ECO:0000256" key="1">
    <source>
        <dbReference type="ARBA" id="ARBA00010134"/>
    </source>
</evidence>
<evidence type="ECO:0000259" key="3">
    <source>
        <dbReference type="PROSITE" id="PS50207"/>
    </source>
</evidence>
<evidence type="ECO:0000313" key="5">
    <source>
        <dbReference type="EMBL" id="KFM74574.1"/>
    </source>
</evidence>
<dbReference type="SUPFAM" id="SSF52129">
    <property type="entry name" value="Caspase-like"/>
    <property type="match status" value="1"/>
</dbReference>
<dbReference type="InterPro" id="IPR011600">
    <property type="entry name" value="Pept_C14_caspase"/>
</dbReference>
<dbReference type="InterPro" id="IPR001309">
    <property type="entry name" value="Pept_C14_p20"/>
</dbReference>
<dbReference type="PROSITE" id="PS50207">
    <property type="entry name" value="CASPASE_P10"/>
    <property type="match status" value="1"/>
</dbReference>
<dbReference type="InterPro" id="IPR052039">
    <property type="entry name" value="Caspase-related_regulators"/>
</dbReference>
<dbReference type="InterPro" id="IPR033139">
    <property type="entry name" value="Caspase_cys_AS"/>
</dbReference>
<proteinExistence type="inferred from homology"/>
<comment type="similarity">
    <text evidence="1 2">Belongs to the peptidase C14A family.</text>
</comment>
<dbReference type="PROSITE" id="PS01122">
    <property type="entry name" value="CASPASE_CYS"/>
    <property type="match status" value="1"/>
</dbReference>
<dbReference type="PRINTS" id="PR00376">
    <property type="entry name" value="IL1BCENZYME"/>
</dbReference>
<sequence>MANQCNTLKKKPKLFFIQACQGHQISSCKKTAALKSTDLHESKTLIQLLNEGSSEAGLPDFSDTLILNSAVKGFVSFRIPNEESWFVSALKKNMLQYGDDLTIFNIVTKVSNEVATKRFQQYGGIQQPMLTSMLRYELKLKKLHAA</sequence>
<dbReference type="GO" id="GO:0006508">
    <property type="term" value="P:proteolysis"/>
    <property type="evidence" value="ECO:0007669"/>
    <property type="project" value="InterPro"/>
</dbReference>
<dbReference type="InterPro" id="IPR002138">
    <property type="entry name" value="Pept_C14_p10"/>
</dbReference>
<dbReference type="AlphaFoldDB" id="A0A087UB35"/>
<reference evidence="5 6" key="1">
    <citation type="submission" date="2013-11" db="EMBL/GenBank/DDBJ databases">
        <title>Genome sequencing of Stegodyphus mimosarum.</title>
        <authorList>
            <person name="Bechsgaard J."/>
        </authorList>
    </citation>
    <scope>NUCLEOTIDE SEQUENCE [LARGE SCALE GENOMIC DNA]</scope>
</reference>
<dbReference type="GO" id="GO:0004197">
    <property type="term" value="F:cysteine-type endopeptidase activity"/>
    <property type="evidence" value="ECO:0007669"/>
    <property type="project" value="InterPro"/>
</dbReference>
<dbReference type="InterPro" id="IPR029030">
    <property type="entry name" value="Caspase-like_dom_sf"/>
</dbReference>
<dbReference type="Gene3D" id="3.40.50.1460">
    <property type="match status" value="1"/>
</dbReference>
<evidence type="ECO:0000313" key="6">
    <source>
        <dbReference type="Proteomes" id="UP000054359"/>
    </source>
</evidence>
<dbReference type="OrthoDB" id="6116485at2759"/>
<dbReference type="InterPro" id="IPR015917">
    <property type="entry name" value="Pept_C14A"/>
</dbReference>
<evidence type="ECO:0000256" key="2">
    <source>
        <dbReference type="RuleBase" id="RU003971"/>
    </source>
</evidence>
<dbReference type="OMA" id="MANQCNT"/>
<keyword evidence="6" id="KW-1185">Reference proteome</keyword>
<dbReference type="PROSITE" id="PS50208">
    <property type="entry name" value="CASPASE_P20"/>
    <property type="match status" value="1"/>
</dbReference>